<keyword evidence="1" id="KW-0812">Transmembrane</keyword>
<keyword evidence="3" id="KW-1185">Reference proteome</keyword>
<accession>A0A4U5NBY8</accession>
<comment type="caution">
    <text evidence="2">The sequence shown here is derived from an EMBL/GenBank/DDBJ whole genome shotgun (WGS) entry which is preliminary data.</text>
</comment>
<dbReference type="AlphaFoldDB" id="A0A4U5NBY8"/>
<organism evidence="2 3">
    <name type="scientific">Steinernema carpocapsae</name>
    <name type="common">Entomopathogenic nematode</name>
    <dbReference type="NCBI Taxonomy" id="34508"/>
    <lineage>
        <taxon>Eukaryota</taxon>
        <taxon>Metazoa</taxon>
        <taxon>Ecdysozoa</taxon>
        <taxon>Nematoda</taxon>
        <taxon>Chromadorea</taxon>
        <taxon>Rhabditida</taxon>
        <taxon>Tylenchina</taxon>
        <taxon>Panagrolaimomorpha</taxon>
        <taxon>Strongyloidoidea</taxon>
        <taxon>Steinernematidae</taxon>
        <taxon>Steinernema</taxon>
    </lineage>
</organism>
<sequence length="104" mass="11686">MTWLMYRNSECYPSEDICKATCNAIAGVCYFEDRCNGLASGYFCSEYNGFTYLLVGFTIIALLFTCCCACFGYQTLKNCGFYNAGQHKEHHRPQSSLSGFQTSV</sequence>
<keyword evidence="1" id="KW-1133">Transmembrane helix</keyword>
<feature type="transmembrane region" description="Helical" evidence="1">
    <location>
        <begin position="50"/>
        <end position="73"/>
    </location>
</feature>
<reference evidence="2 3" key="1">
    <citation type="journal article" date="2015" name="Genome Biol.">
        <title>Comparative genomics of Steinernema reveals deeply conserved gene regulatory networks.</title>
        <authorList>
            <person name="Dillman A.R."/>
            <person name="Macchietto M."/>
            <person name="Porter C.F."/>
            <person name="Rogers A."/>
            <person name="Williams B."/>
            <person name="Antoshechkin I."/>
            <person name="Lee M.M."/>
            <person name="Goodwin Z."/>
            <person name="Lu X."/>
            <person name="Lewis E.E."/>
            <person name="Goodrich-Blair H."/>
            <person name="Stock S.P."/>
            <person name="Adams B.J."/>
            <person name="Sternberg P.W."/>
            <person name="Mortazavi A."/>
        </authorList>
    </citation>
    <scope>NUCLEOTIDE SEQUENCE [LARGE SCALE GENOMIC DNA]</scope>
    <source>
        <strain evidence="2 3">ALL</strain>
    </source>
</reference>
<reference evidence="2 3" key="2">
    <citation type="journal article" date="2019" name="G3 (Bethesda)">
        <title>Hybrid Assembly of the Genome of the Entomopathogenic Nematode Steinernema carpocapsae Identifies the X-Chromosome.</title>
        <authorList>
            <person name="Serra L."/>
            <person name="Macchietto M."/>
            <person name="Macias-Munoz A."/>
            <person name="McGill C.J."/>
            <person name="Rodriguez I.M."/>
            <person name="Rodriguez B."/>
            <person name="Murad R."/>
            <person name="Mortazavi A."/>
        </authorList>
    </citation>
    <scope>NUCLEOTIDE SEQUENCE [LARGE SCALE GENOMIC DNA]</scope>
    <source>
        <strain evidence="2 3">ALL</strain>
    </source>
</reference>
<dbReference type="EMBL" id="AZBU02000004">
    <property type="protein sequence ID" value="TKR80144.1"/>
    <property type="molecule type" value="Genomic_DNA"/>
</dbReference>
<dbReference type="Proteomes" id="UP000298663">
    <property type="component" value="Unassembled WGS sequence"/>
</dbReference>
<evidence type="ECO:0000256" key="1">
    <source>
        <dbReference type="SAM" id="Phobius"/>
    </source>
</evidence>
<proteinExistence type="predicted"/>
<evidence type="ECO:0000313" key="2">
    <source>
        <dbReference type="EMBL" id="TKR80144.1"/>
    </source>
</evidence>
<name>A0A4U5NBY8_STECR</name>
<protein>
    <submittedName>
        <fullName evidence="2">Uncharacterized protein</fullName>
    </submittedName>
</protein>
<keyword evidence="1" id="KW-0472">Membrane</keyword>
<evidence type="ECO:0000313" key="3">
    <source>
        <dbReference type="Proteomes" id="UP000298663"/>
    </source>
</evidence>
<gene>
    <name evidence="2" type="ORF">L596_014264</name>
</gene>